<keyword evidence="2" id="KW-1185">Reference proteome</keyword>
<dbReference type="PANTHER" id="PTHR42877">
    <property type="entry name" value="L-ORNITHINE N(5)-MONOOXYGENASE-RELATED"/>
    <property type="match status" value="1"/>
</dbReference>
<comment type="caution">
    <text evidence="1">The sequence shown here is derived from an EMBL/GenBank/DDBJ whole genome shotgun (WGS) entry which is preliminary data.</text>
</comment>
<dbReference type="RefSeq" id="WP_270044218.1">
    <property type="nucleotide sequence ID" value="NZ_JAPDOD010000040.1"/>
</dbReference>
<name>A0A9X3N511_9ACTN</name>
<dbReference type="AlphaFoldDB" id="A0A9X3N511"/>
<gene>
    <name evidence="1" type="ORF">OM076_32130</name>
</gene>
<evidence type="ECO:0000313" key="1">
    <source>
        <dbReference type="EMBL" id="MDA0164963.1"/>
    </source>
</evidence>
<proteinExistence type="predicted"/>
<dbReference type="Pfam" id="PF13738">
    <property type="entry name" value="Pyr_redox_3"/>
    <property type="match status" value="1"/>
</dbReference>
<dbReference type="InterPro" id="IPR051209">
    <property type="entry name" value="FAD-bind_Monooxygenase_sf"/>
</dbReference>
<organism evidence="1 2">
    <name type="scientific">Solirubrobacter ginsenosidimutans</name>
    <dbReference type="NCBI Taxonomy" id="490573"/>
    <lineage>
        <taxon>Bacteria</taxon>
        <taxon>Bacillati</taxon>
        <taxon>Actinomycetota</taxon>
        <taxon>Thermoleophilia</taxon>
        <taxon>Solirubrobacterales</taxon>
        <taxon>Solirubrobacteraceae</taxon>
        <taxon>Solirubrobacter</taxon>
    </lineage>
</organism>
<dbReference type="InterPro" id="IPR036188">
    <property type="entry name" value="FAD/NAD-bd_sf"/>
</dbReference>
<sequence>MDISVAVVGSGFSGIGLAINLRKQGVEDFAVLERGAGVGGTWHYNTYPGCACDVPSNLYSFSFAPNPDWSRTYSRQPEIRAYLERVVDAFGVRPKIRLNTEVLEASWNDEARRWQIDTTAGRFTAKVLISGTGPLVEPRIPDVPGLERFTGPAMHSARWDHSVDLRGLRIASIGTGASAIQYVPEVAPDAEQLYVFQRTAPWIMPHSARPVKPIEQRVYRRFPAVQRAVRGGIYGARELMVLGFVKQPRGMKLLEKVAGRHRRRGLEGDADLIARTTPDYTLGCKRILPSNDWYRTLTRENVELVTEGVAEIRERSVVTTDGRELEVDALLFGTGFHVVDMPVGRLVRGRGGRALADVWDGSPHAHLGATVPGFPNLFILLGPNTGLGHSSMVYMIESQIAYVMDALNALGDADIVEVRPEVEAAYNAEVQQRMQGTVWNTGCTSWYQDAKGNNPMLWPDWTWRFRRRTARFDPSEYLIESSNRLRGPDRPVSGGPHVAP</sequence>
<protein>
    <submittedName>
        <fullName evidence="1">NAD(P)/FAD-dependent oxidoreductase</fullName>
    </submittedName>
</protein>
<reference evidence="1" key="1">
    <citation type="submission" date="2022-10" db="EMBL/GenBank/DDBJ databases">
        <title>The WGS of Solirubrobacter ginsenosidimutans DSM 21036.</title>
        <authorList>
            <person name="Jiang Z."/>
        </authorList>
    </citation>
    <scope>NUCLEOTIDE SEQUENCE</scope>
    <source>
        <strain evidence="1">DSM 21036</strain>
    </source>
</reference>
<dbReference type="Gene3D" id="3.50.50.60">
    <property type="entry name" value="FAD/NAD(P)-binding domain"/>
    <property type="match status" value="2"/>
</dbReference>
<evidence type="ECO:0000313" key="2">
    <source>
        <dbReference type="Proteomes" id="UP001149140"/>
    </source>
</evidence>
<dbReference type="PANTHER" id="PTHR42877:SF4">
    <property type="entry name" value="FAD_NAD(P)-BINDING DOMAIN-CONTAINING PROTEIN-RELATED"/>
    <property type="match status" value="1"/>
</dbReference>
<dbReference type="Proteomes" id="UP001149140">
    <property type="component" value="Unassembled WGS sequence"/>
</dbReference>
<dbReference type="SUPFAM" id="SSF51905">
    <property type="entry name" value="FAD/NAD(P)-binding domain"/>
    <property type="match status" value="2"/>
</dbReference>
<dbReference type="EMBL" id="JAPDOD010000040">
    <property type="protein sequence ID" value="MDA0164963.1"/>
    <property type="molecule type" value="Genomic_DNA"/>
</dbReference>
<accession>A0A9X3N511</accession>